<dbReference type="AlphaFoldDB" id="A0A146K5K1"/>
<feature type="domain" description="CAP-Gly" evidence="1">
    <location>
        <begin position="18"/>
        <end position="51"/>
    </location>
</feature>
<dbReference type="SUPFAM" id="SSF74924">
    <property type="entry name" value="Cap-Gly domain"/>
    <property type="match status" value="1"/>
</dbReference>
<dbReference type="EMBL" id="GDID01004433">
    <property type="protein sequence ID" value="JAP92173.1"/>
    <property type="molecule type" value="Transcribed_RNA"/>
</dbReference>
<dbReference type="PROSITE" id="PS50245">
    <property type="entry name" value="CAP_GLY_2"/>
    <property type="match status" value="1"/>
</dbReference>
<dbReference type="SMART" id="SM01052">
    <property type="entry name" value="CAP_GLY"/>
    <property type="match status" value="1"/>
</dbReference>
<name>A0A146K5K1_9EUKA</name>
<dbReference type="InterPro" id="IPR000938">
    <property type="entry name" value="CAP-Gly_domain"/>
</dbReference>
<dbReference type="Gene3D" id="2.30.30.190">
    <property type="entry name" value="CAP Gly-rich-like domain"/>
    <property type="match status" value="1"/>
</dbReference>
<organism evidence="2">
    <name type="scientific">Trepomonas sp. PC1</name>
    <dbReference type="NCBI Taxonomy" id="1076344"/>
    <lineage>
        <taxon>Eukaryota</taxon>
        <taxon>Metamonada</taxon>
        <taxon>Diplomonadida</taxon>
        <taxon>Hexamitidae</taxon>
        <taxon>Hexamitinae</taxon>
        <taxon>Trepomonas</taxon>
    </lineage>
</organism>
<sequence>TKHKATVRFVGVINKNEYYGIEYDAAVGKYNGTFENTHYFQCDENYGGFVKQKKLILGQDLLNAIKQKYLLDRQAVQIMHLTDGQLDKELEFCGLQQVDKWHREIQRMPSIGFQDNNIDRIGDISQLQQLIAGCISLDLSDNL</sequence>
<accession>A0A146K5K1</accession>
<gene>
    <name evidence="2" type="ORF">TPC1_15970</name>
</gene>
<evidence type="ECO:0000313" key="2">
    <source>
        <dbReference type="EMBL" id="JAP92173.1"/>
    </source>
</evidence>
<proteinExistence type="predicted"/>
<dbReference type="Pfam" id="PF01302">
    <property type="entry name" value="CAP_GLY"/>
    <property type="match status" value="1"/>
</dbReference>
<reference evidence="2" key="1">
    <citation type="submission" date="2015-07" db="EMBL/GenBank/DDBJ databases">
        <title>Adaptation to a free-living lifestyle via gene acquisitions in the diplomonad Trepomonas sp. PC1.</title>
        <authorList>
            <person name="Xu F."/>
            <person name="Jerlstrom-Hultqvist J."/>
            <person name="Kolisko M."/>
            <person name="Simpson A.G.B."/>
            <person name="Roger A.J."/>
            <person name="Svard S.G."/>
            <person name="Andersson J.O."/>
        </authorList>
    </citation>
    <scope>NUCLEOTIDE SEQUENCE</scope>
    <source>
        <strain evidence="2">PC1</strain>
    </source>
</reference>
<protein>
    <submittedName>
        <fullName evidence="2">Tubulin specific chaperone E</fullName>
    </submittedName>
</protein>
<feature type="non-terminal residue" evidence="2">
    <location>
        <position position="1"/>
    </location>
</feature>
<dbReference type="InterPro" id="IPR036859">
    <property type="entry name" value="CAP-Gly_dom_sf"/>
</dbReference>
<feature type="non-terminal residue" evidence="2">
    <location>
        <position position="143"/>
    </location>
</feature>
<evidence type="ECO:0000259" key="1">
    <source>
        <dbReference type="PROSITE" id="PS50245"/>
    </source>
</evidence>